<organism evidence="9">
    <name type="scientific">Tetraselmis sp. GSL018</name>
    <dbReference type="NCBI Taxonomy" id="582737"/>
    <lineage>
        <taxon>Eukaryota</taxon>
        <taxon>Viridiplantae</taxon>
        <taxon>Chlorophyta</taxon>
        <taxon>core chlorophytes</taxon>
        <taxon>Chlorodendrophyceae</taxon>
        <taxon>Chlorodendrales</taxon>
        <taxon>Chlorodendraceae</taxon>
        <taxon>Tetraselmis</taxon>
    </lineage>
</organism>
<dbReference type="SUPFAM" id="SSF52540">
    <property type="entry name" value="P-loop containing nucleoside triphosphate hydrolases"/>
    <property type="match status" value="1"/>
</dbReference>
<dbReference type="Pfam" id="PF00225">
    <property type="entry name" value="Kinesin"/>
    <property type="match status" value="1"/>
</dbReference>
<protein>
    <submittedName>
        <fullName evidence="9">Kinesin family member C1</fullName>
    </submittedName>
</protein>
<dbReference type="GO" id="GO:0007018">
    <property type="term" value="P:microtubule-based movement"/>
    <property type="evidence" value="ECO:0007669"/>
    <property type="project" value="InterPro"/>
</dbReference>
<reference evidence="9" key="1">
    <citation type="submission" date="2014-05" db="EMBL/GenBank/DDBJ databases">
        <title>The transcriptome of the halophilic microalga Tetraselmis sp. GSL018 isolated from the Great Salt Lake, Utah.</title>
        <authorList>
            <person name="Jinkerson R.E."/>
            <person name="D'Adamo S."/>
            <person name="Posewitz M.C."/>
        </authorList>
    </citation>
    <scope>NUCLEOTIDE SEQUENCE</scope>
    <source>
        <strain evidence="9">GSL018</strain>
    </source>
</reference>
<feature type="region of interest" description="Disordered" evidence="7">
    <location>
        <begin position="339"/>
        <end position="376"/>
    </location>
</feature>
<dbReference type="SMART" id="SM00129">
    <property type="entry name" value="KISc"/>
    <property type="match status" value="1"/>
</dbReference>
<evidence type="ECO:0000256" key="1">
    <source>
        <dbReference type="ARBA" id="ARBA00022701"/>
    </source>
</evidence>
<feature type="region of interest" description="Disordered" evidence="7">
    <location>
        <begin position="1060"/>
        <end position="1127"/>
    </location>
</feature>
<sequence>MKTREEQLQEWRERRGIQRATLRQKPPSSSSIPHPPVAKPGVIPNSINSNKDAAYPNETRYSPCMDDKENATQDQGFGLSYGTAKDNQQGREPQRPSFMAPTMSSQQHTARQSFLHSAVSVQPRDSTASLGLQHDNSSGVGNLLRERMSILCRDSMVPQTNAEHVPRWSMMESDIGNPGDAKIPCLQSMAKSLFEAPEIQQQCDKALNWQLKSSKDGATKDSRIAELAELTKLARRLLKQTLSNNTTFVNAAVMAQRQLEQEVEGLRLQQMSSTSAHEALRAELARSQAELAQAQNNHKQQSVEMQLENERLDAEVRKLARAVEKAENEKQDALTEAKEATAAKQDAEQAKNETEAALTAANRQRDQSLNAAAAARDVEKAATERAKEVEAAAESALKRASEAESQAAISAASQEAAEVRADSAKKALQAKEEELAALQQEQTNILESSQAVLKDYEELQERCKNLLSDLNLKTNMLETANKKLAEEEHKSQQLTVQVAALESQLKDAELRCTQLQSDTETKAASLERMTGQLSEQMDRCGSLEAAVARLQTELQESAAGAAKLESENGALKASVSEISEQQRQTRAEFADKMNQLDVEKCALEGTVAELRSVVDNISRERAAQGEDLQSKKSEISRLESELESVVESRREIEARAQEKAARLSQIETEMDALREVAGIAADGGKEGDMVSALLSRVAALESAAMEAHRERRALHNALVDLRGSIRVFCRVRPLEATVPSAVSCGSDGHTIRVVPSRGGKPSAFSFDKVFPAGSSQESVFAEVSELVQSALDGYNVCLFSYGQTGAGKTYTMQGTPSTQGKGIIPRAVAQLLCAIGKLQAQGWEYTLQASFVEIYNETIRDLLAGNGSAPHAGGGLAVQHTAEGTAVVGATRVGISSVEEAESLVNRAESARAVEATAMNETSSRSHSVFMLYCTGSNLEADVSLRGALNLVDLAGSERLNRSKAEGARQKEACAINKSLSALGDVFAALAAKSSHIPYRNSKLTHLLQPCLGGDGKTLMFVNINPEEPSANESLCSLKFASQVSQCDTLAKGGARRNVTTLAESSGGDRKPMGETGGGQPQGSARPQLYGPSQRRESLVGGGSRRDSLSLNSRSRAPLKRKAHVGK</sequence>
<feature type="compositionally biased region" description="Basic residues" evidence="7">
    <location>
        <begin position="1117"/>
        <end position="1127"/>
    </location>
</feature>
<dbReference type="GO" id="GO:0008017">
    <property type="term" value="F:microtubule binding"/>
    <property type="evidence" value="ECO:0007669"/>
    <property type="project" value="InterPro"/>
</dbReference>
<dbReference type="SUPFAM" id="SSF57997">
    <property type="entry name" value="Tropomyosin"/>
    <property type="match status" value="1"/>
</dbReference>
<feature type="domain" description="Kinesin motor" evidence="8">
    <location>
        <begin position="724"/>
        <end position="1047"/>
    </location>
</feature>
<evidence type="ECO:0000256" key="4">
    <source>
        <dbReference type="ARBA" id="ARBA00023175"/>
    </source>
</evidence>
<dbReference type="AlphaFoldDB" id="A0A061S996"/>
<dbReference type="GO" id="GO:0003777">
    <property type="term" value="F:microtubule motor activity"/>
    <property type="evidence" value="ECO:0007669"/>
    <property type="project" value="InterPro"/>
</dbReference>
<dbReference type="Gene3D" id="3.40.850.10">
    <property type="entry name" value="Kinesin motor domain"/>
    <property type="match status" value="1"/>
</dbReference>
<dbReference type="EMBL" id="GBEZ01006022">
    <property type="protein sequence ID" value="JAC79346.1"/>
    <property type="molecule type" value="Transcribed_RNA"/>
</dbReference>
<evidence type="ECO:0000259" key="8">
    <source>
        <dbReference type="PROSITE" id="PS50067"/>
    </source>
</evidence>
<accession>A0A061S996</accession>
<dbReference type="GO" id="GO:0005874">
    <property type="term" value="C:microtubule"/>
    <property type="evidence" value="ECO:0007669"/>
    <property type="project" value="UniProtKB-KW"/>
</dbReference>
<dbReference type="GO" id="GO:0005524">
    <property type="term" value="F:ATP binding"/>
    <property type="evidence" value="ECO:0007669"/>
    <property type="project" value="UniProtKB-UniRule"/>
</dbReference>
<dbReference type="PANTHER" id="PTHR47972">
    <property type="entry name" value="KINESIN-LIKE PROTEIN KLP-3"/>
    <property type="match status" value="1"/>
</dbReference>
<name>A0A061S996_9CHLO</name>
<dbReference type="InterPro" id="IPR027417">
    <property type="entry name" value="P-loop_NTPase"/>
</dbReference>
<evidence type="ECO:0000256" key="5">
    <source>
        <dbReference type="PROSITE-ProRule" id="PRU00283"/>
    </source>
</evidence>
<keyword evidence="1" id="KW-0493">Microtubule</keyword>
<evidence type="ECO:0000256" key="6">
    <source>
        <dbReference type="SAM" id="Coils"/>
    </source>
</evidence>
<feature type="region of interest" description="Disordered" evidence="7">
    <location>
        <begin position="68"/>
        <end position="136"/>
    </location>
</feature>
<evidence type="ECO:0000256" key="3">
    <source>
        <dbReference type="ARBA" id="ARBA00022840"/>
    </source>
</evidence>
<keyword evidence="3 5" id="KW-0067">ATP-binding</keyword>
<feature type="region of interest" description="Disordered" evidence="7">
    <location>
        <begin position="1"/>
        <end position="53"/>
    </location>
</feature>
<dbReference type="InterPro" id="IPR001752">
    <property type="entry name" value="Kinesin_motor_dom"/>
</dbReference>
<keyword evidence="4 5" id="KW-0505">Motor protein</keyword>
<feature type="compositionally biased region" description="Basic and acidic residues" evidence="7">
    <location>
        <begin position="339"/>
        <end position="354"/>
    </location>
</feature>
<dbReference type="InterPro" id="IPR036961">
    <property type="entry name" value="Kinesin_motor_dom_sf"/>
</dbReference>
<evidence type="ECO:0000256" key="2">
    <source>
        <dbReference type="ARBA" id="ARBA00022741"/>
    </source>
</evidence>
<dbReference type="InterPro" id="IPR027640">
    <property type="entry name" value="Kinesin-like_fam"/>
</dbReference>
<keyword evidence="2 5" id="KW-0547">Nucleotide-binding</keyword>
<feature type="binding site" evidence="5">
    <location>
        <begin position="802"/>
        <end position="809"/>
    </location>
    <ligand>
        <name>ATP</name>
        <dbReference type="ChEBI" id="CHEBI:30616"/>
    </ligand>
</feature>
<feature type="compositionally biased region" description="Basic and acidic residues" evidence="7">
    <location>
        <begin position="1094"/>
        <end position="1108"/>
    </location>
</feature>
<dbReference type="PROSITE" id="PS50067">
    <property type="entry name" value="KINESIN_MOTOR_2"/>
    <property type="match status" value="1"/>
</dbReference>
<keyword evidence="6" id="KW-0175">Coiled coil</keyword>
<feature type="coiled-coil region" evidence="6">
    <location>
        <begin position="621"/>
        <end position="676"/>
    </location>
</feature>
<dbReference type="PRINTS" id="PR00380">
    <property type="entry name" value="KINESINHEAVY"/>
</dbReference>
<evidence type="ECO:0000256" key="7">
    <source>
        <dbReference type="SAM" id="MobiDB-lite"/>
    </source>
</evidence>
<feature type="compositionally biased region" description="Basic and acidic residues" evidence="7">
    <location>
        <begin position="1"/>
        <end position="16"/>
    </location>
</feature>
<proteinExistence type="inferred from homology"/>
<evidence type="ECO:0000313" key="9">
    <source>
        <dbReference type="EMBL" id="JAC79346.1"/>
    </source>
</evidence>
<gene>
    <name evidence="9" type="primary">KIFC1</name>
    <name evidence="9" type="ORF">TSPGSL018_12960</name>
</gene>
<comment type="similarity">
    <text evidence="5">Belongs to the TRAFAC class myosin-kinesin ATPase superfamily. Kinesin family.</text>
</comment>
<dbReference type="Gene3D" id="1.10.287.1490">
    <property type="match status" value="1"/>
</dbReference>
<feature type="compositionally biased region" description="Polar residues" evidence="7">
    <location>
        <begin position="102"/>
        <end position="136"/>
    </location>
</feature>
<dbReference type="PANTHER" id="PTHR47972:SF45">
    <property type="entry name" value="PROTEIN CLARET SEGREGATIONAL"/>
    <property type="match status" value="1"/>
</dbReference>